<dbReference type="Proteomes" id="UP000470332">
    <property type="component" value="Unassembled WGS sequence"/>
</dbReference>
<evidence type="ECO:0000313" key="1">
    <source>
        <dbReference type="EMBL" id="KAB3851197.1"/>
    </source>
</evidence>
<sequence length="59" mass="6782">DCETVRYIEEPCEKAVIVALKENPGLFMYIHNSSPSRVITTLVEKDMEKKREAGKQEKV</sequence>
<evidence type="ECO:0000313" key="2">
    <source>
        <dbReference type="Proteomes" id="UP000470332"/>
    </source>
</evidence>
<organism evidence="1 2">
    <name type="scientific">Phocaeicola vulgatus</name>
    <name type="common">Bacteroides vulgatus</name>
    <dbReference type="NCBI Taxonomy" id="821"/>
    <lineage>
        <taxon>Bacteria</taxon>
        <taxon>Pseudomonadati</taxon>
        <taxon>Bacteroidota</taxon>
        <taxon>Bacteroidia</taxon>
        <taxon>Bacteroidales</taxon>
        <taxon>Bacteroidaceae</taxon>
        <taxon>Phocaeicola</taxon>
    </lineage>
</organism>
<reference evidence="1 2" key="1">
    <citation type="journal article" date="2019" name="Nat. Med.">
        <title>A library of human gut bacterial isolates paired with longitudinal multiomics data enables mechanistic microbiome research.</title>
        <authorList>
            <person name="Poyet M."/>
            <person name="Groussin M."/>
            <person name="Gibbons S.M."/>
            <person name="Avila-Pacheco J."/>
            <person name="Jiang X."/>
            <person name="Kearney S.M."/>
            <person name="Perrotta A.R."/>
            <person name="Berdy B."/>
            <person name="Zhao S."/>
            <person name="Lieberman T.D."/>
            <person name="Swanson P.K."/>
            <person name="Smith M."/>
            <person name="Roesemann S."/>
            <person name="Alexander J.E."/>
            <person name="Rich S.A."/>
            <person name="Livny J."/>
            <person name="Vlamakis H."/>
            <person name="Clish C."/>
            <person name="Bullock K."/>
            <person name="Deik A."/>
            <person name="Scott J."/>
            <person name="Pierce K.A."/>
            <person name="Xavier R.J."/>
            <person name="Alm E.J."/>
        </authorList>
    </citation>
    <scope>NUCLEOTIDE SEQUENCE [LARGE SCALE GENOMIC DNA]</scope>
    <source>
        <strain evidence="1 2">BIOML-A9</strain>
    </source>
</reference>
<comment type="caution">
    <text evidence="1">The sequence shown here is derived from an EMBL/GenBank/DDBJ whole genome shotgun (WGS) entry which is preliminary data.</text>
</comment>
<dbReference type="EMBL" id="WCXA01000143">
    <property type="protein sequence ID" value="KAB3851197.1"/>
    <property type="molecule type" value="Genomic_DNA"/>
</dbReference>
<dbReference type="AlphaFoldDB" id="A0A7J5FMB3"/>
<name>A0A7J5FMB3_PHOVU</name>
<accession>A0A7J5FMB3</accession>
<feature type="non-terminal residue" evidence="1">
    <location>
        <position position="1"/>
    </location>
</feature>
<protein>
    <submittedName>
        <fullName evidence="1">Uncharacterized protein</fullName>
    </submittedName>
</protein>
<proteinExistence type="predicted"/>
<gene>
    <name evidence="1" type="ORF">GAS37_24390</name>
</gene>